<dbReference type="EMBL" id="CAJRAY010000070">
    <property type="protein sequence ID" value="CAG5090131.1"/>
    <property type="molecule type" value="Genomic_DNA"/>
</dbReference>
<evidence type="ECO:0000256" key="4">
    <source>
        <dbReference type="ARBA" id="ARBA00022989"/>
    </source>
</evidence>
<evidence type="ECO:0000256" key="1">
    <source>
        <dbReference type="ARBA" id="ARBA00004141"/>
    </source>
</evidence>
<accession>A0ABM8V6A1</accession>
<reference evidence="8 9" key="1">
    <citation type="submission" date="2021-04" db="EMBL/GenBank/DDBJ databases">
        <authorList>
            <person name="Rakotoarivonina H."/>
        </authorList>
    </citation>
    <scope>NUCLEOTIDE SEQUENCE [LARGE SCALE GENOMIC DNA]</scope>
    <source>
        <strain evidence="8 9">XE</strain>
    </source>
</reference>
<feature type="domain" description="ResB-like" evidence="7">
    <location>
        <begin position="69"/>
        <end position="424"/>
    </location>
</feature>
<evidence type="ECO:0000256" key="2">
    <source>
        <dbReference type="ARBA" id="ARBA00022692"/>
    </source>
</evidence>
<dbReference type="InterPro" id="IPR023494">
    <property type="entry name" value="Cyt_c_bgen_Ccs1/CcsB/ResB"/>
</dbReference>
<keyword evidence="3" id="KW-0201">Cytochrome c-type biogenesis</keyword>
<evidence type="ECO:0000256" key="3">
    <source>
        <dbReference type="ARBA" id="ARBA00022748"/>
    </source>
</evidence>
<keyword evidence="2 6" id="KW-0812">Transmembrane</keyword>
<evidence type="ECO:0000259" key="7">
    <source>
        <dbReference type="Pfam" id="PF05140"/>
    </source>
</evidence>
<gene>
    <name evidence="8" type="primary">txxe 1952-resB</name>
    <name evidence="8" type="ORF">TXXE_13915</name>
</gene>
<comment type="caution">
    <text evidence="8">The sequence shown here is derived from an EMBL/GenBank/DDBJ whole genome shotgun (WGS) entry which is preliminary data.</text>
</comment>
<feature type="transmembrane region" description="Helical" evidence="6">
    <location>
        <begin position="126"/>
        <end position="148"/>
    </location>
</feature>
<feature type="transmembrane region" description="Helical" evidence="6">
    <location>
        <begin position="219"/>
        <end position="237"/>
    </location>
</feature>
<dbReference type="PANTHER" id="PTHR31566">
    <property type="entry name" value="CYTOCHROME C BIOGENESIS PROTEIN CCS1, CHLOROPLASTIC"/>
    <property type="match status" value="1"/>
</dbReference>
<feature type="transmembrane region" description="Helical" evidence="6">
    <location>
        <begin position="478"/>
        <end position="499"/>
    </location>
</feature>
<organism evidence="8 9">
    <name type="scientific">Thermobacillus xylanilyticus</name>
    <dbReference type="NCBI Taxonomy" id="76633"/>
    <lineage>
        <taxon>Bacteria</taxon>
        <taxon>Bacillati</taxon>
        <taxon>Bacillota</taxon>
        <taxon>Bacilli</taxon>
        <taxon>Bacillales</taxon>
        <taxon>Paenibacillaceae</taxon>
        <taxon>Thermobacillus</taxon>
    </lineage>
</organism>
<comment type="subcellular location">
    <subcellularLocation>
        <location evidence="1">Membrane</location>
        <topology evidence="1">Multi-pass membrane protein</topology>
    </subcellularLocation>
</comment>
<feature type="transmembrane region" description="Helical" evidence="6">
    <location>
        <begin position="71"/>
        <end position="89"/>
    </location>
</feature>
<evidence type="ECO:0000313" key="8">
    <source>
        <dbReference type="EMBL" id="CAG5090131.1"/>
    </source>
</evidence>
<proteinExistence type="predicted"/>
<feature type="domain" description="ResB-like" evidence="7">
    <location>
        <begin position="434"/>
        <end position="530"/>
    </location>
</feature>
<evidence type="ECO:0000313" key="9">
    <source>
        <dbReference type="Proteomes" id="UP000681526"/>
    </source>
</evidence>
<dbReference type="PANTHER" id="PTHR31566:SF0">
    <property type="entry name" value="CYTOCHROME C BIOGENESIS PROTEIN CCS1, CHLOROPLASTIC"/>
    <property type="match status" value="1"/>
</dbReference>
<dbReference type="Proteomes" id="UP000681526">
    <property type="component" value="Unassembled WGS sequence"/>
</dbReference>
<sequence length="553" mass="63138">MAALFENTKCECGHQNPPDTTLCESCGKPLGEEALSNRPLEMRYDGVARRSQKANPNLIDRIWNFFSSVKVAVVLIVITLIGAMLGTIYPQENTFINFDPAYYEENYGLAGKIYYALGLSHTYESWWFITLLVMIGASLVICSLDRVLPLYRALNKQQIRKHLQFLTRQRVTYAADLEGGDEEWTRKLAEQLRKKRFRVAAEQTALLAEKNRFSRWGPYINHIGLIIFLLAVLARAIPGWQLDEYVAVREGEAVPIPETNYYVKNIDFEVEYYSDDEMPDRLKGTMRPKRFETKAELYVCEANCGSTALEPVLRKVKTHDILVNDPLEYKGLKLYQFDYDTTPRLKAVRPVLMDLKSGESYGPFELSILEPESEYELGPYRLKLITRFLDFTVNASGEPANLSSQPNAPAFLFLIQGPDLPAEGETFFYFPIQTDRERFGQDLINGEMAERFDIRVTDMANVEFAGDVSYLNVRVDRALPFVFVGAFISLIGLVMGFYWQHRRVWLRIDDGRLTLGAHTNKNWYGLRAEVAAALRRAGLDVDPKSLDNGGKKE</sequence>
<protein>
    <submittedName>
        <fullName evidence="8">Cytochrome C biogenesis protein ResB</fullName>
    </submittedName>
</protein>
<keyword evidence="9" id="KW-1185">Reference proteome</keyword>
<evidence type="ECO:0000256" key="6">
    <source>
        <dbReference type="SAM" id="Phobius"/>
    </source>
</evidence>
<name>A0ABM8V6A1_THEXY</name>
<dbReference type="Pfam" id="PF05140">
    <property type="entry name" value="ResB"/>
    <property type="match status" value="2"/>
</dbReference>
<keyword evidence="4 6" id="KW-1133">Transmembrane helix</keyword>
<keyword evidence="5 6" id="KW-0472">Membrane</keyword>
<evidence type="ECO:0000256" key="5">
    <source>
        <dbReference type="ARBA" id="ARBA00023136"/>
    </source>
</evidence>
<dbReference type="InterPro" id="IPR007816">
    <property type="entry name" value="ResB-like_domain"/>
</dbReference>